<proteinExistence type="predicted"/>
<name>A0A518B7B0_9BACT</name>
<protein>
    <submittedName>
        <fullName evidence="1">Uncharacterized protein</fullName>
    </submittedName>
</protein>
<dbReference type="AlphaFoldDB" id="A0A518B7B0"/>
<keyword evidence="2" id="KW-1185">Reference proteome</keyword>
<organism evidence="1 2">
    <name type="scientific">Kolteria novifilia</name>
    <dbReference type="NCBI Taxonomy" id="2527975"/>
    <lineage>
        <taxon>Bacteria</taxon>
        <taxon>Pseudomonadati</taxon>
        <taxon>Planctomycetota</taxon>
        <taxon>Planctomycetia</taxon>
        <taxon>Kolteriales</taxon>
        <taxon>Kolteriaceae</taxon>
        <taxon>Kolteria</taxon>
    </lineage>
</organism>
<reference evidence="1 2" key="1">
    <citation type="submission" date="2019-02" db="EMBL/GenBank/DDBJ databases">
        <title>Deep-cultivation of Planctomycetes and their phenomic and genomic characterization uncovers novel biology.</title>
        <authorList>
            <person name="Wiegand S."/>
            <person name="Jogler M."/>
            <person name="Boedeker C."/>
            <person name="Pinto D."/>
            <person name="Vollmers J."/>
            <person name="Rivas-Marin E."/>
            <person name="Kohn T."/>
            <person name="Peeters S.H."/>
            <person name="Heuer A."/>
            <person name="Rast P."/>
            <person name="Oberbeckmann S."/>
            <person name="Bunk B."/>
            <person name="Jeske O."/>
            <person name="Meyerdierks A."/>
            <person name="Storesund J.E."/>
            <person name="Kallscheuer N."/>
            <person name="Luecker S."/>
            <person name="Lage O.M."/>
            <person name="Pohl T."/>
            <person name="Merkel B.J."/>
            <person name="Hornburger P."/>
            <person name="Mueller R.-W."/>
            <person name="Bruemmer F."/>
            <person name="Labrenz M."/>
            <person name="Spormann A.M."/>
            <person name="Op den Camp H."/>
            <person name="Overmann J."/>
            <person name="Amann R."/>
            <person name="Jetten M.S.M."/>
            <person name="Mascher T."/>
            <person name="Medema M.H."/>
            <person name="Devos D.P."/>
            <person name="Kaster A.-K."/>
            <person name="Ovreas L."/>
            <person name="Rohde M."/>
            <person name="Galperin M.Y."/>
            <person name="Jogler C."/>
        </authorList>
    </citation>
    <scope>NUCLEOTIDE SEQUENCE [LARGE SCALE GENOMIC DNA]</scope>
    <source>
        <strain evidence="1 2">Pan216</strain>
    </source>
</reference>
<evidence type="ECO:0000313" key="1">
    <source>
        <dbReference type="EMBL" id="QDU62843.1"/>
    </source>
</evidence>
<dbReference type="Proteomes" id="UP000317093">
    <property type="component" value="Chromosome"/>
</dbReference>
<gene>
    <name evidence="1" type="ORF">Pan216_37150</name>
</gene>
<dbReference type="EMBL" id="CP036279">
    <property type="protein sequence ID" value="QDU62843.1"/>
    <property type="molecule type" value="Genomic_DNA"/>
</dbReference>
<evidence type="ECO:0000313" key="2">
    <source>
        <dbReference type="Proteomes" id="UP000317093"/>
    </source>
</evidence>
<dbReference type="RefSeq" id="WP_145259874.1">
    <property type="nucleotide sequence ID" value="NZ_CP036279.1"/>
</dbReference>
<accession>A0A518B7B0</accession>
<sequence>MQPAATPRPTGRRFRQEVLRVGEYRQPSFGGPLKIDQAYLQSIVDSFQRAKRNGNMVPLTKDHDLSIGSRVGHIVDLELVGTKLFAVYEATDLVAAGKVASRTWPEVSVGIKGEWMDGSGQRYRPYLSHVAFVNHPVMSRQQAAVALSADRQGADCWHLSTIGTKPKPVSPPPAKRSFTMATVNASEVVQLFNLLCSKSPEFEHLSIEASSDSEVAVLVRDRLRKLQGPSMGGEQTEDSPAVINPLTEMAAGEFSTLSGQIQPMTKERSRQVREECWPQI</sequence>
<dbReference type="KEGG" id="knv:Pan216_37150"/>